<evidence type="ECO:0000256" key="1">
    <source>
        <dbReference type="ARBA" id="ARBA00009199"/>
    </source>
</evidence>
<dbReference type="EMBL" id="SZZH01000001">
    <property type="protein sequence ID" value="TKV61964.1"/>
    <property type="molecule type" value="Genomic_DNA"/>
</dbReference>
<reference evidence="3 4" key="1">
    <citation type="submission" date="2019-05" db="EMBL/GenBank/DDBJ databases">
        <title>Nakamurella sp. N5BH11, whole genome shotgun sequence.</title>
        <authorList>
            <person name="Tuo L."/>
        </authorList>
    </citation>
    <scope>NUCLEOTIDE SEQUENCE [LARGE SCALE GENOMIC DNA]</scope>
    <source>
        <strain evidence="3 4">N5BH11</strain>
    </source>
</reference>
<comment type="caution">
    <text evidence="3">The sequence shown here is derived from an EMBL/GenBank/DDBJ whole genome shotgun (WGS) entry which is preliminary data.</text>
</comment>
<dbReference type="InterPro" id="IPR023631">
    <property type="entry name" value="Amidase_dom"/>
</dbReference>
<sequence length="478" mass="49740">MTDTLQTAVDLADLSATELLALFADGRTTPTEAVQACLRRIESTDRDVNAVLTLLADQALAAAAESDRRWADGTARPLEGVPYGLKDIVATAGIRTTGGSALFTDHVPTQDAVLAARLAQAGGILLAKLGTFEFACGGAVNRTFGPVRNPYDHNRTTGGSSSGSGASVALGQLPLAIGTDTGGSIRIPSAFCGLSGLKPTYGRVPRAGVMGLSWSLDHAGPMTRSVADCAVMLDVIAGESADDPTSLPLPERPFAAALGTPVAGMRVGRAPATFETPMHPEVADAYQAALAELADLGVEIVEVELPTFDLAATTSWLIIYAEMLSLHGDHVHDIENRDEMGATLLGAGPFVSASDYLRALRLRVGFQRELAAAMDGLDALVTPAMTALPPLISPAMVSDLGDHEVDWLVAACQPMVPFNLTGNPALVVPSGTVQGLPVSLQFVGHQRDEATILALGSAWQAATDHHLVRPPALSTLHD</sequence>
<organism evidence="3 4">
    <name type="scientific">Nakamurella flava</name>
    <dbReference type="NCBI Taxonomy" id="2576308"/>
    <lineage>
        <taxon>Bacteria</taxon>
        <taxon>Bacillati</taxon>
        <taxon>Actinomycetota</taxon>
        <taxon>Actinomycetes</taxon>
        <taxon>Nakamurellales</taxon>
        <taxon>Nakamurellaceae</taxon>
        <taxon>Nakamurella</taxon>
    </lineage>
</organism>
<dbReference type="InterPro" id="IPR020556">
    <property type="entry name" value="Amidase_CS"/>
</dbReference>
<name>A0A4U6QMT8_9ACTN</name>
<dbReference type="Gene3D" id="3.90.1300.10">
    <property type="entry name" value="Amidase signature (AS) domain"/>
    <property type="match status" value="1"/>
</dbReference>
<dbReference type="OrthoDB" id="182039at2"/>
<evidence type="ECO:0000259" key="2">
    <source>
        <dbReference type="Pfam" id="PF01425"/>
    </source>
</evidence>
<gene>
    <name evidence="3" type="ORF">FDO65_10690</name>
</gene>
<evidence type="ECO:0000313" key="3">
    <source>
        <dbReference type="EMBL" id="TKV61964.1"/>
    </source>
</evidence>
<comment type="similarity">
    <text evidence="1">Belongs to the amidase family.</text>
</comment>
<dbReference type="PANTHER" id="PTHR11895:SF7">
    <property type="entry name" value="GLUTAMYL-TRNA(GLN) AMIDOTRANSFERASE SUBUNIT A, MITOCHONDRIAL"/>
    <property type="match status" value="1"/>
</dbReference>
<dbReference type="PROSITE" id="PS00571">
    <property type="entry name" value="AMIDASES"/>
    <property type="match status" value="1"/>
</dbReference>
<dbReference type="Pfam" id="PF01425">
    <property type="entry name" value="Amidase"/>
    <property type="match status" value="1"/>
</dbReference>
<dbReference type="PANTHER" id="PTHR11895">
    <property type="entry name" value="TRANSAMIDASE"/>
    <property type="match status" value="1"/>
</dbReference>
<dbReference type="GO" id="GO:0003824">
    <property type="term" value="F:catalytic activity"/>
    <property type="evidence" value="ECO:0007669"/>
    <property type="project" value="InterPro"/>
</dbReference>
<dbReference type="SUPFAM" id="SSF75304">
    <property type="entry name" value="Amidase signature (AS) enzymes"/>
    <property type="match status" value="1"/>
</dbReference>
<dbReference type="InterPro" id="IPR000120">
    <property type="entry name" value="Amidase"/>
</dbReference>
<dbReference type="RefSeq" id="WP_137449269.1">
    <property type="nucleotide sequence ID" value="NZ_SZZH01000001.1"/>
</dbReference>
<protein>
    <submittedName>
        <fullName evidence="3">Amidase</fullName>
    </submittedName>
</protein>
<dbReference type="Proteomes" id="UP000306985">
    <property type="component" value="Unassembled WGS sequence"/>
</dbReference>
<proteinExistence type="inferred from homology"/>
<keyword evidence="4" id="KW-1185">Reference proteome</keyword>
<evidence type="ECO:0000313" key="4">
    <source>
        <dbReference type="Proteomes" id="UP000306985"/>
    </source>
</evidence>
<feature type="domain" description="Amidase" evidence="2">
    <location>
        <begin position="32"/>
        <end position="453"/>
    </location>
</feature>
<dbReference type="AlphaFoldDB" id="A0A4U6QMT8"/>
<accession>A0A4U6QMT8</accession>
<dbReference type="InterPro" id="IPR036928">
    <property type="entry name" value="AS_sf"/>
</dbReference>